<organism evidence="1">
    <name type="scientific">Vibrio tasmaniensis</name>
    <dbReference type="NCBI Taxonomy" id="212663"/>
    <lineage>
        <taxon>Bacteria</taxon>
        <taxon>Pseudomonadati</taxon>
        <taxon>Pseudomonadota</taxon>
        <taxon>Gammaproteobacteria</taxon>
        <taxon>Vibrionales</taxon>
        <taxon>Vibrionaceae</taxon>
        <taxon>Vibrio</taxon>
    </lineage>
</organism>
<sequence length="77" mass="8401">MRGVNLSNAIAALRFRVRSRRSGDADQRAQAELGVKAQEPFCSQVQQALIGNREGMTLSKVTPGWVKKQLASKVTTS</sequence>
<protein>
    <submittedName>
        <fullName evidence="1">Uncharacterized protein</fullName>
    </submittedName>
</protein>
<evidence type="ECO:0000313" key="1">
    <source>
        <dbReference type="EMBL" id="AKN37604.1"/>
    </source>
</evidence>
<name>A0A0H3ZUU7_9VIBR</name>
<reference evidence="1" key="1">
    <citation type="journal article" date="2015" name="MBio">
        <title>Eco-Evolutionary Dynamics of Episomes among Ecologically Cohesive Bacterial Populations.</title>
        <authorList>
            <person name="Xue H."/>
            <person name="Cordero O.X."/>
            <person name="Camas F.M."/>
            <person name="Trimble W."/>
            <person name="Meyer F."/>
            <person name="Guglielmini J."/>
            <person name="Rocha E.P."/>
            <person name="Polz M.F."/>
        </authorList>
    </citation>
    <scope>NUCLEOTIDE SEQUENCE</scope>
    <source>
        <strain evidence="1">FF_375</strain>
    </source>
</reference>
<proteinExistence type="predicted"/>
<accession>A0A0H3ZUU7</accession>
<dbReference type="EMBL" id="KP795541">
    <property type="protein sequence ID" value="AKN37604.1"/>
    <property type="molecule type" value="Genomic_DNA"/>
</dbReference>
<dbReference type="AlphaFoldDB" id="A0A0H3ZUU7"/>